<dbReference type="Proteomes" id="UP001183410">
    <property type="component" value="Unassembled WGS sequence"/>
</dbReference>
<dbReference type="EMBL" id="JAVREO010000036">
    <property type="protein sequence ID" value="MDT0270796.1"/>
    <property type="molecule type" value="Genomic_DNA"/>
</dbReference>
<accession>A0ABU2K0K9</accession>
<protein>
    <recommendedName>
        <fullName evidence="4">Lipoprotein</fullName>
    </recommendedName>
</protein>
<organism evidence="2 3">
    <name type="scientific">Streptomyces chisholmiae</name>
    <dbReference type="NCBI Taxonomy" id="3075540"/>
    <lineage>
        <taxon>Bacteria</taxon>
        <taxon>Bacillati</taxon>
        <taxon>Actinomycetota</taxon>
        <taxon>Actinomycetes</taxon>
        <taxon>Kitasatosporales</taxon>
        <taxon>Streptomycetaceae</taxon>
        <taxon>Streptomyces</taxon>
    </lineage>
</organism>
<gene>
    <name evidence="2" type="ORF">RM844_31460</name>
</gene>
<name>A0ABU2K0K9_9ACTN</name>
<evidence type="ECO:0000256" key="1">
    <source>
        <dbReference type="SAM" id="MobiDB-lite"/>
    </source>
</evidence>
<keyword evidence="3" id="KW-1185">Reference proteome</keyword>
<dbReference type="RefSeq" id="WP_311670860.1">
    <property type="nucleotide sequence ID" value="NZ_JAVREO010000036.1"/>
</dbReference>
<evidence type="ECO:0008006" key="4">
    <source>
        <dbReference type="Google" id="ProtNLM"/>
    </source>
</evidence>
<evidence type="ECO:0000313" key="3">
    <source>
        <dbReference type="Proteomes" id="UP001183410"/>
    </source>
</evidence>
<proteinExistence type="predicted"/>
<feature type="region of interest" description="Disordered" evidence="1">
    <location>
        <begin position="1"/>
        <end position="31"/>
    </location>
</feature>
<sequence>MSAVRLHPADGAPADQDTVRPEATGRRARRRHAGAAVATLLAVLGGTGCTLQAREGEGPGAELLAALDEARYETPPPTGLTYVDAARANELRAEDEDRFAFVARLGTPLLNLRDFPAERYGLDPEHAEATVTVDFSAPYGYWDGTFEVAEITGNLAADGFTERETEAGQVWVHHGRGLGLMVEEHRVRWGDEQLDPARTEASGAPLADRDPYRDLAACLGEVYRADFVEAVEGSAVPFYAIGHRAAAVDDTSTVLCAVTADEDTAADAQERLRAEVTAGQARYAGAEVAALDGPGGSPGVAVTVPDRPEQRPGRLLDGDTDLTDALRAL</sequence>
<evidence type="ECO:0000313" key="2">
    <source>
        <dbReference type="EMBL" id="MDT0270796.1"/>
    </source>
</evidence>
<reference evidence="3" key="1">
    <citation type="submission" date="2023-07" db="EMBL/GenBank/DDBJ databases">
        <title>30 novel species of actinomycetes from the DSMZ collection.</title>
        <authorList>
            <person name="Nouioui I."/>
        </authorList>
    </citation>
    <scope>NUCLEOTIDE SEQUENCE [LARGE SCALE GENOMIC DNA]</scope>
    <source>
        <strain evidence="3">DSM 44915</strain>
    </source>
</reference>
<comment type="caution">
    <text evidence="2">The sequence shown here is derived from an EMBL/GenBank/DDBJ whole genome shotgun (WGS) entry which is preliminary data.</text>
</comment>